<protein>
    <recommendedName>
        <fullName evidence="6">IGFBP N-terminal domain-containing protein</fullName>
    </recommendedName>
</protein>
<gene>
    <name evidence="7" type="ORF">C0Q70_13711</name>
</gene>
<name>A0A2T7NY26_POMCA</name>
<sequence>MLAPGQAQAASPPAFRPRVGRRQQGAGPHRHRHHHRTRRQLQNVTSGRSPSPWLVDKLTMTTAMVLLLLHNLAVVSALTCDLCRPSSCSPLRPDCPPGDVVLDVCGCCTVCARQVNESCGGVYGLLGRCADHLECFIAPPPVGQAITGHEEGVCKGESNRRWWSSTALSFSKDV</sequence>
<evidence type="ECO:0000256" key="4">
    <source>
        <dbReference type="ARBA" id="ARBA00023157"/>
    </source>
</evidence>
<dbReference type="PROSITE" id="PS51323">
    <property type="entry name" value="IGFBP_N_2"/>
    <property type="match status" value="1"/>
</dbReference>
<evidence type="ECO:0000313" key="7">
    <source>
        <dbReference type="EMBL" id="PVD26043.1"/>
    </source>
</evidence>
<comment type="caution">
    <text evidence="7">The sequence shown here is derived from an EMBL/GenBank/DDBJ whole genome shotgun (WGS) entry which is preliminary data.</text>
</comment>
<keyword evidence="8" id="KW-1185">Reference proteome</keyword>
<evidence type="ECO:0000256" key="3">
    <source>
        <dbReference type="ARBA" id="ARBA00022729"/>
    </source>
</evidence>
<accession>A0A2T7NY26</accession>
<dbReference type="GO" id="GO:0005576">
    <property type="term" value="C:extracellular region"/>
    <property type="evidence" value="ECO:0007669"/>
    <property type="project" value="UniProtKB-SubCell"/>
</dbReference>
<feature type="compositionally biased region" description="Basic residues" evidence="5">
    <location>
        <begin position="28"/>
        <end position="39"/>
    </location>
</feature>
<comment type="subcellular location">
    <subcellularLocation>
        <location evidence="1">Secreted</location>
    </subcellularLocation>
</comment>
<evidence type="ECO:0000256" key="2">
    <source>
        <dbReference type="ARBA" id="ARBA00022525"/>
    </source>
</evidence>
<proteinExistence type="predicted"/>
<dbReference type="Gene3D" id="4.10.40.20">
    <property type="match status" value="1"/>
</dbReference>
<dbReference type="SMART" id="SM00121">
    <property type="entry name" value="IB"/>
    <property type="match status" value="1"/>
</dbReference>
<keyword evidence="4" id="KW-1015">Disulfide bond</keyword>
<keyword evidence="3" id="KW-0732">Signal</keyword>
<dbReference type="InterPro" id="IPR009030">
    <property type="entry name" value="Growth_fac_rcpt_cys_sf"/>
</dbReference>
<dbReference type="GO" id="GO:0009966">
    <property type="term" value="P:regulation of signal transduction"/>
    <property type="evidence" value="ECO:0007669"/>
    <property type="project" value="TreeGrafter"/>
</dbReference>
<reference evidence="7 8" key="1">
    <citation type="submission" date="2018-04" db="EMBL/GenBank/DDBJ databases">
        <title>The genome of golden apple snail Pomacea canaliculata provides insight into stress tolerance and invasive adaptation.</title>
        <authorList>
            <person name="Liu C."/>
            <person name="Liu B."/>
            <person name="Ren Y."/>
            <person name="Zhang Y."/>
            <person name="Wang H."/>
            <person name="Li S."/>
            <person name="Jiang F."/>
            <person name="Yin L."/>
            <person name="Zhang G."/>
            <person name="Qian W."/>
            <person name="Fan W."/>
        </authorList>
    </citation>
    <scope>NUCLEOTIDE SEQUENCE [LARGE SCALE GENOMIC DNA]</scope>
    <source>
        <strain evidence="7">SZHN2017</strain>
        <tissue evidence="7">Muscle</tissue>
    </source>
</reference>
<dbReference type="PANTHER" id="PTHR14186:SF20">
    <property type="entry name" value="CYSTEINE-RICH MOTOR NEURON 1 PROTEIN-LIKE"/>
    <property type="match status" value="1"/>
</dbReference>
<dbReference type="Proteomes" id="UP000245119">
    <property type="component" value="Linkage Group LG8"/>
</dbReference>
<dbReference type="SUPFAM" id="SSF57184">
    <property type="entry name" value="Growth factor receptor domain"/>
    <property type="match status" value="1"/>
</dbReference>
<dbReference type="Pfam" id="PF00219">
    <property type="entry name" value="IGFBP"/>
    <property type="match status" value="1"/>
</dbReference>
<organism evidence="7 8">
    <name type="scientific">Pomacea canaliculata</name>
    <name type="common">Golden apple snail</name>
    <dbReference type="NCBI Taxonomy" id="400727"/>
    <lineage>
        <taxon>Eukaryota</taxon>
        <taxon>Metazoa</taxon>
        <taxon>Spiralia</taxon>
        <taxon>Lophotrochozoa</taxon>
        <taxon>Mollusca</taxon>
        <taxon>Gastropoda</taxon>
        <taxon>Caenogastropoda</taxon>
        <taxon>Architaenioglossa</taxon>
        <taxon>Ampullarioidea</taxon>
        <taxon>Ampullariidae</taxon>
        <taxon>Pomacea</taxon>
    </lineage>
</organism>
<evidence type="ECO:0000256" key="5">
    <source>
        <dbReference type="SAM" id="MobiDB-lite"/>
    </source>
</evidence>
<dbReference type="PANTHER" id="PTHR14186">
    <property type="entry name" value="INSULIN-LIKE GROWTH FACTOR BINDING PROTEIN-RELATED"/>
    <property type="match status" value="1"/>
</dbReference>
<dbReference type="GO" id="GO:0005520">
    <property type="term" value="F:insulin-like growth factor binding"/>
    <property type="evidence" value="ECO:0007669"/>
    <property type="project" value="InterPro"/>
</dbReference>
<dbReference type="EMBL" id="PZQS01000008">
    <property type="protein sequence ID" value="PVD26043.1"/>
    <property type="molecule type" value="Genomic_DNA"/>
</dbReference>
<dbReference type="InterPro" id="IPR000867">
    <property type="entry name" value="IGFBP-like"/>
</dbReference>
<dbReference type="AlphaFoldDB" id="A0A2T7NY26"/>
<dbReference type="OrthoDB" id="5976811at2759"/>
<dbReference type="GO" id="GO:0001558">
    <property type="term" value="P:regulation of cell growth"/>
    <property type="evidence" value="ECO:0007669"/>
    <property type="project" value="InterPro"/>
</dbReference>
<feature type="domain" description="IGFBP N-terminal" evidence="6">
    <location>
        <begin position="76"/>
        <end position="157"/>
    </location>
</feature>
<evidence type="ECO:0000313" key="8">
    <source>
        <dbReference type="Proteomes" id="UP000245119"/>
    </source>
</evidence>
<dbReference type="InterPro" id="IPR011390">
    <property type="entry name" value="IGFBP_rP_mac25"/>
</dbReference>
<keyword evidence="2" id="KW-0964">Secreted</keyword>
<evidence type="ECO:0000256" key="1">
    <source>
        <dbReference type="ARBA" id="ARBA00004613"/>
    </source>
</evidence>
<feature type="region of interest" description="Disordered" evidence="5">
    <location>
        <begin position="1"/>
        <end position="49"/>
    </location>
</feature>
<evidence type="ECO:0000259" key="6">
    <source>
        <dbReference type="PROSITE" id="PS51323"/>
    </source>
</evidence>
<dbReference type="STRING" id="400727.A0A2T7NY26"/>
<feature type="compositionally biased region" description="Low complexity" evidence="5">
    <location>
        <begin position="1"/>
        <end position="13"/>
    </location>
</feature>